<sequence>MSTELELITTTTVVVSGQWQVDSGQLTAQVCGGIKFRSTAVVEGAGKPSKRQSKQAWPQRKQSPNCETIDLTNARRL</sequence>
<reference evidence="2 3" key="1">
    <citation type="submission" date="2024-07" db="EMBL/GenBank/DDBJ databases">
        <title>Enhanced genomic and transcriptomic resources for Trichinella pseudospiralis and T. spiralis underpin the discovery of pronounced molecular differences between stages and species.</title>
        <authorList>
            <person name="Pasi K.K."/>
            <person name="La Rosa G."/>
            <person name="Gomez-Morales M.A."/>
            <person name="Tosini F."/>
            <person name="Sumanam S."/>
            <person name="Young N.D."/>
            <person name="Chang B.C."/>
            <person name="Robin G.B."/>
        </authorList>
    </citation>
    <scope>NUCLEOTIDE SEQUENCE [LARGE SCALE GENOMIC DNA]</scope>
    <source>
        <strain evidence="2">ISS534</strain>
    </source>
</reference>
<dbReference type="EMBL" id="JBEUSY010000476">
    <property type="protein sequence ID" value="KAL1230380.1"/>
    <property type="molecule type" value="Genomic_DNA"/>
</dbReference>
<evidence type="ECO:0000256" key="1">
    <source>
        <dbReference type="SAM" id="MobiDB-lite"/>
    </source>
</evidence>
<feature type="region of interest" description="Disordered" evidence="1">
    <location>
        <begin position="44"/>
        <end position="77"/>
    </location>
</feature>
<accession>A0ABR3K908</accession>
<dbReference type="Proteomes" id="UP001558632">
    <property type="component" value="Unassembled WGS sequence"/>
</dbReference>
<comment type="caution">
    <text evidence="2">The sequence shown here is derived from an EMBL/GenBank/DDBJ whole genome shotgun (WGS) entry which is preliminary data.</text>
</comment>
<organism evidence="2 3">
    <name type="scientific">Trichinella spiralis</name>
    <name type="common">Trichina worm</name>
    <dbReference type="NCBI Taxonomy" id="6334"/>
    <lineage>
        <taxon>Eukaryota</taxon>
        <taxon>Metazoa</taxon>
        <taxon>Ecdysozoa</taxon>
        <taxon>Nematoda</taxon>
        <taxon>Enoplea</taxon>
        <taxon>Dorylaimia</taxon>
        <taxon>Trichinellida</taxon>
        <taxon>Trichinellidae</taxon>
        <taxon>Trichinella</taxon>
    </lineage>
</organism>
<evidence type="ECO:0000313" key="2">
    <source>
        <dbReference type="EMBL" id="KAL1230380.1"/>
    </source>
</evidence>
<evidence type="ECO:0000313" key="3">
    <source>
        <dbReference type="Proteomes" id="UP001558632"/>
    </source>
</evidence>
<name>A0ABR3K908_TRISP</name>
<keyword evidence="3" id="KW-1185">Reference proteome</keyword>
<feature type="compositionally biased region" description="Polar residues" evidence="1">
    <location>
        <begin position="54"/>
        <end position="66"/>
    </location>
</feature>
<gene>
    <name evidence="2" type="ORF">TSPI_06708</name>
</gene>
<proteinExistence type="predicted"/>
<protein>
    <submittedName>
        <fullName evidence="2">Serine hydroxymethyltransferase</fullName>
    </submittedName>
</protein>